<protein>
    <submittedName>
        <fullName evidence="2">MBL fold metallo-hydrolase</fullName>
    </submittedName>
</protein>
<sequence length="290" mass="32628">METNPSSEFVVQFWGVRGSIPTPGKDTVRYGGNTSCVEMRIGGKRLIFDAGTGLQVLGQTLQQEMPIEAYMFFTHYHWDHIQGFPFFTPAFIRGNSLHIHGAVPLDAESMEQHFVERILHPNSPVPLEGMQANLKFSEMICGEPFHVDDIYFETGPLNHPNSAMGYRVTYKGHTVFYCTDTEHFPDRMDETVLHMARNADLLIYDAMYSDDEYNNPKSPKHGWGHSTWQEAVKVAKAAGVKKLVIFHHDPSHNDAFLDKLDGDVKEAFPNSVLAREGLVLDVCESVLAAV</sequence>
<feature type="domain" description="Metallo-beta-lactamase" evidence="1">
    <location>
        <begin position="45"/>
        <end position="248"/>
    </location>
</feature>
<proteinExistence type="predicted"/>
<dbReference type="RefSeq" id="WP_207089538.1">
    <property type="nucleotide sequence ID" value="NZ_JAFLQW010000492.1"/>
</dbReference>
<dbReference type="EMBL" id="JAFLQW010000492">
    <property type="protein sequence ID" value="MBO0351081.1"/>
    <property type="molecule type" value="Genomic_DNA"/>
</dbReference>
<dbReference type="CDD" id="cd07715">
    <property type="entry name" value="TaR3-like_MBL-fold"/>
    <property type="match status" value="1"/>
</dbReference>
<dbReference type="PANTHER" id="PTHR42663">
    <property type="entry name" value="HYDROLASE C777.06C-RELATED-RELATED"/>
    <property type="match status" value="1"/>
</dbReference>
<dbReference type="Pfam" id="PF12706">
    <property type="entry name" value="Lactamase_B_2"/>
    <property type="match status" value="1"/>
</dbReference>
<evidence type="ECO:0000259" key="1">
    <source>
        <dbReference type="Pfam" id="PF12706"/>
    </source>
</evidence>
<gene>
    <name evidence="2" type="ORF">J0895_18795</name>
</gene>
<organism evidence="2 3">
    <name type="scientific">Phormidium pseudopriestleyi FRX01</name>
    <dbReference type="NCBI Taxonomy" id="1759528"/>
    <lineage>
        <taxon>Bacteria</taxon>
        <taxon>Bacillati</taxon>
        <taxon>Cyanobacteriota</taxon>
        <taxon>Cyanophyceae</taxon>
        <taxon>Oscillatoriophycideae</taxon>
        <taxon>Oscillatoriales</taxon>
        <taxon>Oscillatoriaceae</taxon>
        <taxon>Phormidium</taxon>
    </lineage>
</organism>
<reference evidence="2 3" key="1">
    <citation type="submission" date="2021-03" db="EMBL/GenBank/DDBJ databases">
        <title>Metabolic Capacity of the Antarctic Cyanobacterium Phormidium pseudopriestleyi that Sustains Oxygenic Photosynthesis in the Presence of Hydrogen Sulfide.</title>
        <authorList>
            <person name="Lumian J.E."/>
            <person name="Jungblut A.D."/>
            <person name="Dillon M.L."/>
            <person name="Hawes I."/>
            <person name="Doran P.T."/>
            <person name="Mackey T.J."/>
            <person name="Dick G.J."/>
            <person name="Grettenberger C.L."/>
            <person name="Sumner D.Y."/>
        </authorList>
    </citation>
    <scope>NUCLEOTIDE SEQUENCE [LARGE SCALE GENOMIC DNA]</scope>
    <source>
        <strain evidence="2 3">FRX01</strain>
    </source>
</reference>
<evidence type="ECO:0000313" key="3">
    <source>
        <dbReference type="Proteomes" id="UP000664844"/>
    </source>
</evidence>
<dbReference type="InterPro" id="IPR001279">
    <property type="entry name" value="Metallo-B-lactamas"/>
</dbReference>
<comment type="caution">
    <text evidence="2">The sequence shown here is derived from an EMBL/GenBank/DDBJ whole genome shotgun (WGS) entry which is preliminary data.</text>
</comment>
<dbReference type="Proteomes" id="UP000664844">
    <property type="component" value="Unassembled WGS sequence"/>
</dbReference>
<dbReference type="InterPro" id="IPR036866">
    <property type="entry name" value="RibonucZ/Hydroxyglut_hydro"/>
</dbReference>
<evidence type="ECO:0000313" key="2">
    <source>
        <dbReference type="EMBL" id="MBO0351081.1"/>
    </source>
</evidence>
<dbReference type="PANTHER" id="PTHR42663:SF4">
    <property type="entry name" value="SLL1036 PROTEIN"/>
    <property type="match status" value="1"/>
</dbReference>
<accession>A0ABS3FVG5</accession>
<name>A0ABS3FVG5_9CYAN</name>
<dbReference type="SUPFAM" id="SSF56281">
    <property type="entry name" value="Metallo-hydrolase/oxidoreductase"/>
    <property type="match status" value="1"/>
</dbReference>
<keyword evidence="3" id="KW-1185">Reference proteome</keyword>
<dbReference type="Gene3D" id="3.60.15.10">
    <property type="entry name" value="Ribonuclease Z/Hydroxyacylglutathione hydrolase-like"/>
    <property type="match status" value="1"/>
</dbReference>